<organism evidence="1 2">
    <name type="scientific">Nyssa sinensis</name>
    <dbReference type="NCBI Taxonomy" id="561372"/>
    <lineage>
        <taxon>Eukaryota</taxon>
        <taxon>Viridiplantae</taxon>
        <taxon>Streptophyta</taxon>
        <taxon>Embryophyta</taxon>
        <taxon>Tracheophyta</taxon>
        <taxon>Spermatophyta</taxon>
        <taxon>Magnoliopsida</taxon>
        <taxon>eudicotyledons</taxon>
        <taxon>Gunneridae</taxon>
        <taxon>Pentapetalae</taxon>
        <taxon>asterids</taxon>
        <taxon>Cornales</taxon>
        <taxon>Nyssaceae</taxon>
        <taxon>Nyssa</taxon>
    </lineage>
</organism>
<dbReference type="PANTHER" id="PTHR38530">
    <property type="entry name" value="OS06G0468300 PROTEIN"/>
    <property type="match status" value="1"/>
</dbReference>
<accession>A0A5J5BP65</accession>
<dbReference type="EMBL" id="CM018033">
    <property type="protein sequence ID" value="KAA8544953.1"/>
    <property type="molecule type" value="Genomic_DNA"/>
</dbReference>
<sequence>MSSSSISSTTVTDDAELAFQLHRALNNSPRTSKNFCSTRSSFTIPKIWNCNGSLSTRVSGSRGYLTCYGKLVVCTTKKLAEDLDKIISELSVCLSASDDGSCIDLDHLKPGDMIDMRFSTRDKECQGNSEIGLDVDDVDSANCGEDVFDAVSVEEKVDLVSAILRH</sequence>
<name>A0A5J5BP65_9ASTE</name>
<dbReference type="AlphaFoldDB" id="A0A5J5BP65"/>
<keyword evidence="2" id="KW-1185">Reference proteome</keyword>
<protein>
    <submittedName>
        <fullName evidence="1">Uncharacterized protein</fullName>
    </submittedName>
</protein>
<evidence type="ECO:0000313" key="2">
    <source>
        <dbReference type="Proteomes" id="UP000325577"/>
    </source>
</evidence>
<gene>
    <name evidence="1" type="ORF">F0562_019652</name>
</gene>
<reference evidence="1 2" key="1">
    <citation type="submission" date="2019-09" db="EMBL/GenBank/DDBJ databases">
        <title>A chromosome-level genome assembly of the Chinese tupelo Nyssa sinensis.</title>
        <authorList>
            <person name="Yang X."/>
            <person name="Kang M."/>
            <person name="Yang Y."/>
            <person name="Xiong H."/>
            <person name="Wang M."/>
            <person name="Zhang Z."/>
            <person name="Wang Z."/>
            <person name="Wu H."/>
            <person name="Ma T."/>
            <person name="Liu J."/>
            <person name="Xi Z."/>
        </authorList>
    </citation>
    <scope>NUCLEOTIDE SEQUENCE [LARGE SCALE GENOMIC DNA]</scope>
    <source>
        <strain evidence="1">J267</strain>
        <tissue evidence="1">Leaf</tissue>
    </source>
</reference>
<dbReference type="Proteomes" id="UP000325577">
    <property type="component" value="Linkage Group LG10"/>
</dbReference>
<evidence type="ECO:0000313" key="1">
    <source>
        <dbReference type="EMBL" id="KAA8544953.1"/>
    </source>
</evidence>
<dbReference type="OrthoDB" id="730111at2759"/>
<proteinExistence type="predicted"/>